<evidence type="ECO:0000313" key="1">
    <source>
        <dbReference type="EMBL" id="QKH79137.1"/>
    </source>
</evidence>
<evidence type="ECO:0000313" key="2">
    <source>
        <dbReference type="EMBL" id="QKH80549.1"/>
    </source>
</evidence>
<organism evidence="1 3">
    <name type="scientific">Finegoldia magna</name>
    <name type="common">Peptostreptococcus magnus</name>
    <dbReference type="NCBI Taxonomy" id="1260"/>
    <lineage>
        <taxon>Bacteria</taxon>
        <taxon>Bacillati</taxon>
        <taxon>Bacillota</taxon>
        <taxon>Tissierellia</taxon>
        <taxon>Tissierellales</taxon>
        <taxon>Peptoniphilaceae</taxon>
        <taxon>Finegoldia</taxon>
    </lineage>
</organism>
<dbReference type="Proteomes" id="UP000502899">
    <property type="component" value="Chromosome"/>
</dbReference>
<proteinExistence type="predicted"/>
<accession>A0A7D4J8A5</accession>
<reference evidence="1 3" key="1">
    <citation type="submission" date="2020-05" db="EMBL/GenBank/DDBJ databases">
        <title>FDA dAtabase for Regulatory Grade micrObial Sequences (FDA-ARGOS): Supporting development and validation of Infectious Disease Dx tests.</title>
        <authorList>
            <person name="Pederson C."/>
            <person name="Tallon L."/>
            <person name="Sadzewicz L."/>
            <person name="Zhao X."/>
            <person name="Vavikolanu K."/>
            <person name="Mehta A."/>
            <person name="Aluvathingal J."/>
            <person name="Nadendla S."/>
            <person name="Myers T."/>
            <person name="Yan Y."/>
            <person name="Sichtig H."/>
        </authorList>
    </citation>
    <scope>NUCLEOTIDE SEQUENCE [LARGE SCALE GENOMIC DNA]</scope>
    <source>
        <strain evidence="1 3">FDAARGOS_764</strain>
    </source>
</reference>
<dbReference type="RefSeq" id="WP_002840946.1">
    <property type="nucleotide sequence ID" value="NZ_CP054000.1"/>
</dbReference>
<dbReference type="EMBL" id="CP054000">
    <property type="protein sequence ID" value="QKH79137.1"/>
    <property type="molecule type" value="Genomic_DNA"/>
</dbReference>
<dbReference type="AlphaFoldDB" id="A0A7D4J8A5"/>
<sequence length="76" mass="8591">MKNTRKCPKCGGSDIIFVPGFAGAYGNGNNIMKDLKIKSIKSAVLVDRYICTTCGFSEEWIDLDYMDKLKKEYDEI</sequence>
<dbReference type="EMBL" id="CP054000">
    <property type="protein sequence ID" value="QKH80549.1"/>
    <property type="molecule type" value="Genomic_DNA"/>
</dbReference>
<protein>
    <submittedName>
        <fullName evidence="1">Uncharacterized protein</fullName>
    </submittedName>
</protein>
<evidence type="ECO:0000313" key="3">
    <source>
        <dbReference type="Proteomes" id="UP000502899"/>
    </source>
</evidence>
<name>A0A7D4J8A5_FINMA</name>
<gene>
    <name evidence="1" type="ORF">FOC70_01625</name>
    <name evidence="2" type="ORF">FOC70_09405</name>
</gene>